<dbReference type="GO" id="GO:0005829">
    <property type="term" value="C:cytosol"/>
    <property type="evidence" value="ECO:0007669"/>
    <property type="project" value="TreeGrafter"/>
</dbReference>
<reference evidence="15 16" key="1">
    <citation type="journal article" date="2017" name="Int. J. Syst. Evol. Microbiol.">
        <title>Aquarickettsiella crustaci n. gen. n. sp. (Gammaproteobacteria: Legionellales: Coxiellaceae); a bacterial pathogen of the freshwater crustacean: Gammarus fossarum (Malacostraca: Amphipoda).</title>
        <authorList>
            <person name="Bojko J."/>
            <person name="Dunn A.M."/>
            <person name="Stebbing P.D."/>
            <person name="Van Aerle R."/>
            <person name="Bacela-Spychalska K."/>
            <person name="Bean T.P."/>
            <person name="Stentiford G.D."/>
        </authorList>
    </citation>
    <scope>NUCLEOTIDE SEQUENCE [LARGE SCALE GENOMIC DNA]</scope>
    <source>
        <strain evidence="15">RA15029</strain>
    </source>
</reference>
<evidence type="ECO:0000256" key="12">
    <source>
        <dbReference type="ARBA" id="ARBA00047283"/>
    </source>
</evidence>
<dbReference type="SUPFAM" id="SSF53335">
    <property type="entry name" value="S-adenosyl-L-methionine-dependent methyltransferases"/>
    <property type="match status" value="1"/>
</dbReference>
<accession>A0A370CJM4</accession>
<keyword evidence="8 13" id="KW-0949">S-adenosyl-L-methionine</keyword>
<dbReference type="Gene3D" id="1.10.287.730">
    <property type="entry name" value="Helix hairpin bin"/>
    <property type="match status" value="1"/>
</dbReference>
<dbReference type="PANTHER" id="PTHR22807:SF61">
    <property type="entry name" value="NOL1_NOP2_SUN FAMILY PROTEIN _ ANTITERMINATION NUSB DOMAIN-CONTAINING PROTEIN"/>
    <property type="match status" value="1"/>
</dbReference>
<dbReference type="InterPro" id="IPR006027">
    <property type="entry name" value="NusB_RsmB_TIM44"/>
</dbReference>
<dbReference type="InterPro" id="IPR049560">
    <property type="entry name" value="MeTrfase_RsmB-F_NOP2_cat"/>
</dbReference>
<evidence type="ECO:0000256" key="3">
    <source>
        <dbReference type="ARBA" id="ARBA00012140"/>
    </source>
</evidence>
<organism evidence="15 16">
    <name type="scientific">Candidatus Aquirickettsiella gammari</name>
    <dbReference type="NCBI Taxonomy" id="2016198"/>
    <lineage>
        <taxon>Bacteria</taxon>
        <taxon>Pseudomonadati</taxon>
        <taxon>Pseudomonadota</taxon>
        <taxon>Gammaproteobacteria</taxon>
        <taxon>Legionellales</taxon>
        <taxon>Coxiellaceae</taxon>
        <taxon>Candidatus Aquirickettsiella</taxon>
    </lineage>
</organism>
<feature type="active site" description="Nucleophile" evidence="13">
    <location>
        <position position="377"/>
    </location>
</feature>
<dbReference type="InterPro" id="IPR001678">
    <property type="entry name" value="MeTrfase_RsmB-F_NOP2_dom"/>
</dbReference>
<proteinExistence type="inferred from homology"/>
<dbReference type="Pfam" id="PF01029">
    <property type="entry name" value="NusB"/>
    <property type="match status" value="1"/>
</dbReference>
<dbReference type="InterPro" id="IPR004573">
    <property type="entry name" value="rRNA_ssu_MeTfrase_B"/>
</dbReference>
<dbReference type="EMBL" id="NMOS02000001">
    <property type="protein sequence ID" value="RDH41048.1"/>
    <property type="molecule type" value="Genomic_DNA"/>
</dbReference>
<keyword evidence="6 13" id="KW-0489">Methyltransferase</keyword>
<dbReference type="InterPro" id="IPR035926">
    <property type="entry name" value="NusB-like_sf"/>
</dbReference>
<name>A0A370CJM4_9COXI</name>
<evidence type="ECO:0000256" key="5">
    <source>
        <dbReference type="ARBA" id="ARBA00022552"/>
    </source>
</evidence>
<dbReference type="PANTHER" id="PTHR22807">
    <property type="entry name" value="NOP2 YEAST -RELATED NOL1/NOP2/FMU SUN DOMAIN-CONTAINING"/>
    <property type="match status" value="1"/>
</dbReference>
<comment type="similarity">
    <text evidence="13">Belongs to the class I-like SAM-binding methyltransferase superfamily. RsmB/NOP family.</text>
</comment>
<keyword evidence="4" id="KW-0963">Cytoplasm</keyword>
<keyword evidence="16" id="KW-1185">Reference proteome</keyword>
<comment type="subcellular location">
    <subcellularLocation>
        <location evidence="2">Cytoplasm</location>
    </subcellularLocation>
</comment>
<evidence type="ECO:0000256" key="7">
    <source>
        <dbReference type="ARBA" id="ARBA00022679"/>
    </source>
</evidence>
<dbReference type="Gene3D" id="3.40.50.150">
    <property type="entry name" value="Vaccinia Virus protein VP39"/>
    <property type="match status" value="1"/>
</dbReference>
<feature type="binding site" evidence="13">
    <location>
        <position position="324"/>
    </location>
    <ligand>
        <name>S-adenosyl-L-methionine</name>
        <dbReference type="ChEBI" id="CHEBI:59789"/>
    </ligand>
</feature>
<evidence type="ECO:0000256" key="2">
    <source>
        <dbReference type="ARBA" id="ARBA00004496"/>
    </source>
</evidence>
<evidence type="ECO:0000256" key="1">
    <source>
        <dbReference type="ARBA" id="ARBA00002724"/>
    </source>
</evidence>
<reference evidence="15 16" key="2">
    <citation type="journal article" date="2018" name="J. Invertebr. Pathol.">
        <title>'Candidatus Aquirickettsiella gammari' (Gammaproteobacteria: Legionellales: Coxiellaceae): A bacterial pathogen of the freshwater crustacean Gammarus fossarum (Malacostraca: Amphipoda).</title>
        <authorList>
            <person name="Bojko J."/>
            <person name="Dunn A.M."/>
            <person name="Stebbing P.D."/>
            <person name="van Aerle R."/>
            <person name="Bacela-Spychalska K."/>
            <person name="Bean T.P."/>
            <person name="Urrutia A."/>
            <person name="Stentiford G.D."/>
        </authorList>
    </citation>
    <scope>NUCLEOTIDE SEQUENCE [LARGE SCALE GENOMIC DNA]</scope>
    <source>
        <strain evidence="15">RA15029</strain>
    </source>
</reference>
<evidence type="ECO:0000256" key="13">
    <source>
        <dbReference type="PROSITE-ProRule" id="PRU01023"/>
    </source>
</evidence>
<comment type="catalytic activity">
    <reaction evidence="12">
        <text>cytidine(967) in 16S rRNA + S-adenosyl-L-methionine = 5-methylcytidine(967) in 16S rRNA + S-adenosyl-L-homocysteine + H(+)</text>
        <dbReference type="Rhea" id="RHEA:42748"/>
        <dbReference type="Rhea" id="RHEA-COMP:10219"/>
        <dbReference type="Rhea" id="RHEA-COMP:10220"/>
        <dbReference type="ChEBI" id="CHEBI:15378"/>
        <dbReference type="ChEBI" id="CHEBI:57856"/>
        <dbReference type="ChEBI" id="CHEBI:59789"/>
        <dbReference type="ChEBI" id="CHEBI:74483"/>
        <dbReference type="ChEBI" id="CHEBI:82748"/>
        <dbReference type="EC" id="2.1.1.176"/>
    </reaction>
</comment>
<keyword evidence="5" id="KW-0698">rRNA processing</keyword>
<comment type="function">
    <text evidence="1">Specifically methylates the cytosine at position 967 (m5C967) of 16S rRNA.</text>
</comment>
<dbReference type="InterPro" id="IPR054728">
    <property type="entry name" value="RsmB-like_ferredoxin"/>
</dbReference>
<evidence type="ECO:0000313" key="16">
    <source>
        <dbReference type="Proteomes" id="UP000226429"/>
    </source>
</evidence>
<dbReference type="InterPro" id="IPR029063">
    <property type="entry name" value="SAM-dependent_MTases_sf"/>
</dbReference>
<sequence length="437" mass="49247">MSNSRAIAAQIISRVLVEGVSLTDAFTERLQSDIGSSRDRGFIQELCYGVIRWYGPLKQLCTYLLKKPLNSADQDIYALLLIGLYQLNYLKTSPHAAVHETVQAAREFNKSWAVPLINGVLRSFQRQQANLLKKIPHDLCYAHPEWLLKKLQRAWPNEWQAIIEANNHVPPMSLRINLLKNKREDYAQKLKDKNIAAQLSDLSKTGIVLDESCNVFKLPGFLEGEVSIQDTAAQLAAFLLMLQAGQRVLDACAAPGGKTAHILEAQPNLLSCIAVDKDAIRLNKVKDNLTRLGLVDNKVRLLCAKAEELRTSWKGELLDRILLDAPCSGTGVIRKHPDIKLLRREEDIAKLAEQQYQLLSSLWSLLKPNGILLYVTCSVLPEENSDVLLRFLSRYPDAKEDTLDVKWGVPCSIGRQIFPQIHGTDGFYYARLRKMDL</sequence>
<dbReference type="PROSITE" id="PS51686">
    <property type="entry name" value="SAM_MT_RSMB_NOP"/>
    <property type="match status" value="1"/>
</dbReference>
<evidence type="ECO:0000256" key="8">
    <source>
        <dbReference type="ARBA" id="ARBA00022691"/>
    </source>
</evidence>
<dbReference type="FunFam" id="3.40.50.150:FF:000022">
    <property type="entry name" value="Ribosomal RNA small subunit methyltransferase B"/>
    <property type="match status" value="1"/>
</dbReference>
<evidence type="ECO:0000259" key="14">
    <source>
        <dbReference type="PROSITE" id="PS51686"/>
    </source>
</evidence>
<evidence type="ECO:0000256" key="4">
    <source>
        <dbReference type="ARBA" id="ARBA00022490"/>
    </source>
</evidence>
<dbReference type="GO" id="GO:0006355">
    <property type="term" value="P:regulation of DNA-templated transcription"/>
    <property type="evidence" value="ECO:0007669"/>
    <property type="project" value="InterPro"/>
</dbReference>
<dbReference type="CDD" id="cd02440">
    <property type="entry name" value="AdoMet_MTases"/>
    <property type="match status" value="1"/>
</dbReference>
<comment type="caution">
    <text evidence="13">Lacks conserved residue(s) required for the propagation of feature annotation.</text>
</comment>
<dbReference type="InterPro" id="IPR023267">
    <property type="entry name" value="RCMT"/>
</dbReference>
<dbReference type="EC" id="2.1.1.176" evidence="3"/>
<dbReference type="Pfam" id="PF22458">
    <property type="entry name" value="RsmF-B_ferredox"/>
    <property type="match status" value="1"/>
</dbReference>
<dbReference type="NCBIfam" id="TIGR00563">
    <property type="entry name" value="rsmB"/>
    <property type="match status" value="1"/>
</dbReference>
<dbReference type="NCBIfam" id="NF011494">
    <property type="entry name" value="PRK14902.1"/>
    <property type="match status" value="1"/>
</dbReference>
<evidence type="ECO:0000256" key="10">
    <source>
        <dbReference type="ARBA" id="ARBA00030399"/>
    </source>
</evidence>
<feature type="domain" description="SAM-dependent MTase RsmB/NOP-type" evidence="14">
    <location>
        <begin position="162"/>
        <end position="435"/>
    </location>
</feature>
<keyword evidence="7 13" id="KW-0808">Transferase</keyword>
<dbReference type="NCBIfam" id="NF008149">
    <property type="entry name" value="PRK10901.1"/>
    <property type="match status" value="1"/>
</dbReference>
<dbReference type="Gene3D" id="3.30.70.1170">
    <property type="entry name" value="Sun protein, domain 3"/>
    <property type="match status" value="1"/>
</dbReference>
<evidence type="ECO:0000256" key="11">
    <source>
        <dbReference type="ARBA" id="ARBA00031088"/>
    </source>
</evidence>
<dbReference type="GO" id="GO:0009383">
    <property type="term" value="F:rRNA (cytosine-C5-)-methyltransferase activity"/>
    <property type="evidence" value="ECO:0007669"/>
    <property type="project" value="TreeGrafter"/>
</dbReference>
<comment type="caution">
    <text evidence="15">The sequence shown here is derived from an EMBL/GenBank/DDBJ whole genome shotgun (WGS) entry which is preliminary data.</text>
</comment>
<keyword evidence="9 13" id="KW-0694">RNA-binding</keyword>
<evidence type="ECO:0000256" key="9">
    <source>
        <dbReference type="ARBA" id="ARBA00022884"/>
    </source>
</evidence>
<feature type="binding site" evidence="13">
    <location>
        <position position="276"/>
    </location>
    <ligand>
        <name>S-adenosyl-L-methionine</name>
        <dbReference type="ChEBI" id="CHEBI:59789"/>
    </ligand>
</feature>
<evidence type="ECO:0000256" key="6">
    <source>
        <dbReference type="ARBA" id="ARBA00022603"/>
    </source>
</evidence>
<dbReference type="PRINTS" id="PR02008">
    <property type="entry name" value="RCMTFAMILY"/>
</dbReference>
<dbReference type="Gene3D" id="1.10.940.10">
    <property type="entry name" value="NusB-like"/>
    <property type="match status" value="1"/>
</dbReference>
<dbReference type="GO" id="GO:0070475">
    <property type="term" value="P:rRNA base methylation"/>
    <property type="evidence" value="ECO:0007669"/>
    <property type="project" value="TreeGrafter"/>
</dbReference>
<dbReference type="GO" id="GO:0003723">
    <property type="term" value="F:RNA binding"/>
    <property type="evidence" value="ECO:0007669"/>
    <property type="project" value="UniProtKB-UniRule"/>
</dbReference>
<dbReference type="SUPFAM" id="SSF48013">
    <property type="entry name" value="NusB-like"/>
    <property type="match status" value="1"/>
</dbReference>
<feature type="binding site" evidence="13">
    <location>
        <begin position="252"/>
        <end position="258"/>
    </location>
    <ligand>
        <name>S-adenosyl-L-methionine</name>
        <dbReference type="ChEBI" id="CHEBI:59789"/>
    </ligand>
</feature>
<dbReference type="Pfam" id="PF01189">
    <property type="entry name" value="Methyltr_RsmB-F"/>
    <property type="match status" value="1"/>
</dbReference>
<dbReference type="AlphaFoldDB" id="A0A370CJM4"/>
<evidence type="ECO:0000313" key="15">
    <source>
        <dbReference type="EMBL" id="RDH41048.1"/>
    </source>
</evidence>
<gene>
    <name evidence="15" type="ORF">CFE62_000035</name>
</gene>
<dbReference type="Proteomes" id="UP000226429">
    <property type="component" value="Unassembled WGS sequence"/>
</dbReference>
<protein>
    <recommendedName>
        <fullName evidence="3">16S rRNA (cytosine(967)-C(5))-methyltransferase</fullName>
        <ecNumber evidence="3">2.1.1.176</ecNumber>
    </recommendedName>
    <alternativeName>
        <fullName evidence="10">16S rRNA m5C967 methyltransferase</fullName>
    </alternativeName>
    <alternativeName>
        <fullName evidence="11">rRNA (cytosine-C(5)-)-methyltransferase RsmB</fullName>
    </alternativeName>
</protein>